<dbReference type="InterPro" id="IPR002184">
    <property type="entry name" value="7TM_GPCR_serpentine_rcpt_Srb"/>
</dbReference>
<evidence type="ECO:0000256" key="1">
    <source>
        <dbReference type="ARBA" id="ARBA00004141"/>
    </source>
</evidence>
<evidence type="ECO:0000256" key="6">
    <source>
        <dbReference type="SAM" id="Phobius"/>
    </source>
</evidence>
<comment type="caution">
    <text evidence="7">The sequence shown here is derived from an EMBL/GenBank/DDBJ whole genome shotgun (WGS) entry which is preliminary data.</text>
</comment>
<dbReference type="EMBL" id="JOJR01000237">
    <property type="protein sequence ID" value="RCN41423.1"/>
    <property type="molecule type" value="Genomic_DNA"/>
</dbReference>
<dbReference type="PANTHER" id="PTHR31216:SF11">
    <property type="entry name" value="SERPENTINE RECEPTOR CLASS BETA-16-RELATED"/>
    <property type="match status" value="1"/>
</dbReference>
<evidence type="ECO:0008006" key="9">
    <source>
        <dbReference type="Google" id="ProtNLM"/>
    </source>
</evidence>
<keyword evidence="5 6" id="KW-0472">Membrane</keyword>
<keyword evidence="3 6" id="KW-0812">Transmembrane</keyword>
<comment type="subcellular location">
    <subcellularLocation>
        <location evidence="1">Membrane</location>
        <topology evidence="1">Multi-pass membrane protein</topology>
    </subcellularLocation>
</comment>
<dbReference type="GO" id="GO:0007606">
    <property type="term" value="P:sensory perception of chemical stimulus"/>
    <property type="evidence" value="ECO:0007669"/>
    <property type="project" value="InterPro"/>
</dbReference>
<sequence>MFIAAQLYFSPPNEVPSINLLAFSITINMLFYRKQHFIEIMSSLDNPPIQRIQNSAGNFSHLNNSITNETDICIKYGVEVVTFPLYRAMLCMQIGFCISSVVLLLLVLIKYQQKLIFTYDLRALFISLSLASLLHASVVAFFDSYQFILSFTYATPCDVFLPREFYIVFHMPFMYSILWIEASQVVMLFGRFLATFSLATQEQDSRTSGKIMFLASVKSTGAEGWTNYANQLNRQWS</sequence>
<dbReference type="InterPro" id="IPR019408">
    <property type="entry name" value="7TM_GPCR_serpentine_rcpt_Srab"/>
</dbReference>
<evidence type="ECO:0000313" key="7">
    <source>
        <dbReference type="EMBL" id="RCN41423.1"/>
    </source>
</evidence>
<keyword evidence="8" id="KW-1185">Reference proteome</keyword>
<keyword evidence="4 6" id="KW-1133">Transmembrane helix</keyword>
<comment type="similarity">
    <text evidence="2">Belongs to the nematode receptor-like protein srb family.</text>
</comment>
<dbReference type="AlphaFoldDB" id="A0A368GAI7"/>
<dbReference type="GO" id="GO:0016020">
    <property type="term" value="C:membrane"/>
    <property type="evidence" value="ECO:0007669"/>
    <property type="project" value="UniProtKB-SubCell"/>
</dbReference>
<feature type="transmembrane region" description="Helical" evidence="6">
    <location>
        <begin position="85"/>
        <end position="109"/>
    </location>
</feature>
<dbReference type="OrthoDB" id="5836746at2759"/>
<evidence type="ECO:0000256" key="4">
    <source>
        <dbReference type="ARBA" id="ARBA00022989"/>
    </source>
</evidence>
<gene>
    <name evidence="7" type="ORF">ANCCAN_12642</name>
</gene>
<dbReference type="Pfam" id="PF10292">
    <property type="entry name" value="7TM_GPCR_Srab"/>
    <property type="match status" value="1"/>
</dbReference>
<evidence type="ECO:0000256" key="3">
    <source>
        <dbReference type="ARBA" id="ARBA00022692"/>
    </source>
</evidence>
<evidence type="ECO:0000256" key="5">
    <source>
        <dbReference type="ARBA" id="ARBA00023136"/>
    </source>
</evidence>
<dbReference type="PANTHER" id="PTHR31216">
    <property type="entry name" value="SERPENTINE RECEPTOR CLASS BETA-1-RELATED-RELATED"/>
    <property type="match status" value="1"/>
</dbReference>
<dbReference type="STRING" id="29170.A0A368GAI7"/>
<reference evidence="7 8" key="1">
    <citation type="submission" date="2014-10" db="EMBL/GenBank/DDBJ databases">
        <title>Draft genome of the hookworm Ancylostoma caninum.</title>
        <authorList>
            <person name="Mitreva M."/>
        </authorList>
    </citation>
    <scope>NUCLEOTIDE SEQUENCE [LARGE SCALE GENOMIC DNA]</scope>
    <source>
        <strain evidence="7 8">Baltimore</strain>
    </source>
</reference>
<dbReference type="Proteomes" id="UP000252519">
    <property type="component" value="Unassembled WGS sequence"/>
</dbReference>
<protein>
    <recommendedName>
        <fullName evidence="9">7TM GPCR serpentine receptor class x (Srx) domain-containing protein</fullName>
    </recommendedName>
</protein>
<organism evidence="7 8">
    <name type="scientific">Ancylostoma caninum</name>
    <name type="common">Dog hookworm</name>
    <dbReference type="NCBI Taxonomy" id="29170"/>
    <lineage>
        <taxon>Eukaryota</taxon>
        <taxon>Metazoa</taxon>
        <taxon>Ecdysozoa</taxon>
        <taxon>Nematoda</taxon>
        <taxon>Chromadorea</taxon>
        <taxon>Rhabditida</taxon>
        <taxon>Rhabditina</taxon>
        <taxon>Rhabditomorpha</taxon>
        <taxon>Strongyloidea</taxon>
        <taxon>Ancylostomatidae</taxon>
        <taxon>Ancylostomatinae</taxon>
        <taxon>Ancylostoma</taxon>
    </lineage>
</organism>
<feature type="transmembrane region" description="Helical" evidence="6">
    <location>
        <begin position="173"/>
        <end position="194"/>
    </location>
</feature>
<dbReference type="GO" id="GO:0004888">
    <property type="term" value="F:transmembrane signaling receptor activity"/>
    <property type="evidence" value="ECO:0007669"/>
    <property type="project" value="InterPro"/>
</dbReference>
<proteinExistence type="inferred from homology"/>
<name>A0A368GAI7_ANCCA</name>
<evidence type="ECO:0000256" key="2">
    <source>
        <dbReference type="ARBA" id="ARBA00006860"/>
    </source>
</evidence>
<evidence type="ECO:0000313" key="8">
    <source>
        <dbReference type="Proteomes" id="UP000252519"/>
    </source>
</evidence>
<feature type="transmembrane region" description="Helical" evidence="6">
    <location>
        <begin position="121"/>
        <end position="142"/>
    </location>
</feature>
<accession>A0A368GAI7</accession>